<dbReference type="InterPro" id="IPR024294">
    <property type="entry name" value="DUF3810"/>
</dbReference>
<dbReference type="OrthoDB" id="1048788at2"/>
<accession>A0A1T5DWM2</accession>
<proteinExistence type="predicted"/>
<dbReference type="Pfam" id="PF12725">
    <property type="entry name" value="DUF3810"/>
    <property type="match status" value="1"/>
</dbReference>
<dbReference type="AlphaFoldDB" id="A0A1T5DWM2"/>
<keyword evidence="1" id="KW-0472">Membrane</keyword>
<feature type="transmembrane region" description="Helical" evidence="1">
    <location>
        <begin position="59"/>
        <end position="84"/>
    </location>
</feature>
<dbReference type="Proteomes" id="UP000189981">
    <property type="component" value="Unassembled WGS sequence"/>
</dbReference>
<protein>
    <recommendedName>
        <fullName evidence="4">DUF3810 domain-containing protein</fullName>
    </recommendedName>
</protein>
<evidence type="ECO:0000313" key="3">
    <source>
        <dbReference type="Proteomes" id="UP000189981"/>
    </source>
</evidence>
<keyword evidence="3" id="KW-1185">Reference proteome</keyword>
<evidence type="ECO:0000313" key="2">
    <source>
        <dbReference type="EMBL" id="SKB76188.1"/>
    </source>
</evidence>
<dbReference type="EMBL" id="FUYR01000002">
    <property type="protein sequence ID" value="SKB76188.1"/>
    <property type="molecule type" value="Genomic_DNA"/>
</dbReference>
<reference evidence="3" key="1">
    <citation type="submission" date="2017-02" db="EMBL/GenBank/DDBJ databases">
        <authorList>
            <person name="Varghese N."/>
            <person name="Submissions S."/>
        </authorList>
    </citation>
    <scope>NUCLEOTIDE SEQUENCE [LARGE SCALE GENOMIC DNA]</scope>
    <source>
        <strain evidence="3">DSM 22385</strain>
    </source>
</reference>
<keyword evidence="1" id="KW-1133">Transmembrane helix</keyword>
<feature type="transmembrane region" description="Helical" evidence="1">
    <location>
        <begin position="105"/>
        <end position="125"/>
    </location>
</feature>
<keyword evidence="1" id="KW-0812">Transmembrane</keyword>
<sequence>MMKAATKNQFPKMQSTLLWIACMFILLMIIFSLKRYPLFVEKYYSTGLYTFVRSGFQFLFNYIPFSLGDVLYILVVSLTTIGVVKLVRLLIRKRIADAGFVFLRFILKIEIAIALFYLLWALNYFRQPAIDRLNLENKEYDVAQLVSLTSLLIDSTNATRARLKAQDFRISHDEIITHASKAVSSLSSFDPPLHAIKPSAKKSLLSPLLNYIGTAGYYNPFTGEAQFNSLMPLYTQPFVACHEMAHQMGFGAEDEANFAGFIAGKSSDNRLLKYSAYYLAAQEFMNEVWRADSTAFTQMKARISPGVIQDLQTERDYWTKYQGGAARLSSIFYDNYLKVNKQPGGLKTYNRMIKLSMAYYRKKGSIK</sequence>
<organism evidence="2 3">
    <name type="scientific">Daejeonella lutea</name>
    <dbReference type="NCBI Taxonomy" id="572036"/>
    <lineage>
        <taxon>Bacteria</taxon>
        <taxon>Pseudomonadati</taxon>
        <taxon>Bacteroidota</taxon>
        <taxon>Sphingobacteriia</taxon>
        <taxon>Sphingobacteriales</taxon>
        <taxon>Sphingobacteriaceae</taxon>
        <taxon>Daejeonella</taxon>
    </lineage>
</organism>
<gene>
    <name evidence="2" type="ORF">SAMN05661099_2687</name>
</gene>
<dbReference type="STRING" id="572036.SAMN05661099_2687"/>
<evidence type="ECO:0008006" key="4">
    <source>
        <dbReference type="Google" id="ProtNLM"/>
    </source>
</evidence>
<evidence type="ECO:0000256" key="1">
    <source>
        <dbReference type="SAM" id="Phobius"/>
    </source>
</evidence>
<name>A0A1T5DWM2_9SPHI</name>